<proteinExistence type="predicted"/>
<feature type="compositionally biased region" description="Basic and acidic residues" evidence="1">
    <location>
        <begin position="132"/>
        <end position="157"/>
    </location>
</feature>
<comment type="caution">
    <text evidence="2">The sequence shown here is derived from an EMBL/GenBank/DDBJ whole genome shotgun (WGS) entry which is preliminary data.</text>
</comment>
<accession>T0IVD1</accession>
<dbReference type="STRING" id="1346791.M529_08095"/>
<dbReference type="EMBL" id="AUWY01000058">
    <property type="protein sequence ID" value="EQB32790.1"/>
    <property type="molecule type" value="Genomic_DNA"/>
</dbReference>
<organism evidence="2 3">
    <name type="scientific">Sphingobium ummariense RL-3</name>
    <dbReference type="NCBI Taxonomy" id="1346791"/>
    <lineage>
        <taxon>Bacteria</taxon>
        <taxon>Pseudomonadati</taxon>
        <taxon>Pseudomonadota</taxon>
        <taxon>Alphaproteobacteria</taxon>
        <taxon>Sphingomonadales</taxon>
        <taxon>Sphingomonadaceae</taxon>
        <taxon>Sphingobium</taxon>
    </lineage>
</organism>
<keyword evidence="3" id="KW-1185">Reference proteome</keyword>
<name>T0IVD1_9SPHN</name>
<dbReference type="AlphaFoldDB" id="T0IVD1"/>
<evidence type="ECO:0000313" key="3">
    <source>
        <dbReference type="Proteomes" id="UP000015523"/>
    </source>
</evidence>
<dbReference type="Proteomes" id="UP000015523">
    <property type="component" value="Unassembled WGS sequence"/>
</dbReference>
<feature type="region of interest" description="Disordered" evidence="1">
    <location>
        <begin position="124"/>
        <end position="157"/>
    </location>
</feature>
<evidence type="ECO:0000256" key="1">
    <source>
        <dbReference type="SAM" id="MobiDB-lite"/>
    </source>
</evidence>
<gene>
    <name evidence="2" type="ORF">M529_08095</name>
</gene>
<protein>
    <submittedName>
        <fullName evidence="2">Uncharacterized protein</fullName>
    </submittedName>
</protein>
<sequence length="157" mass="16484">MLDDIAVGPLAEQPAGKVAPPLAVRRAAHVQLHEGAGFLHILPGRAGLAGLQPHDRVARAQRLARLHLQVHGDAVALVQQADHRDSLGHRRAGQRGVLRGAHGTALDADGAGLVGRGNIVAAAGGQHRRAAQRCERQDRQDAPRRAPDHDASGLHAS</sequence>
<evidence type="ECO:0000313" key="2">
    <source>
        <dbReference type="EMBL" id="EQB32790.1"/>
    </source>
</evidence>
<reference evidence="2 3" key="1">
    <citation type="journal article" date="2013" name="Genome Announc.">
        <title>Draft Genome Sequence of Sphingobium ummariense Strain RL-3, a Hexachlorocyclohexane-Degrading Bacterium.</title>
        <authorList>
            <person name="Kohli P."/>
            <person name="Dua A."/>
            <person name="Sangwan N."/>
            <person name="Oldach P."/>
            <person name="Khurana J.P."/>
            <person name="Lal R."/>
        </authorList>
    </citation>
    <scope>NUCLEOTIDE SEQUENCE [LARGE SCALE GENOMIC DNA]</scope>
    <source>
        <strain evidence="2 3">RL-3</strain>
    </source>
</reference>